<protein>
    <submittedName>
        <fullName evidence="6">NMT1/THI5 like protein</fullName>
    </submittedName>
</protein>
<dbReference type="GO" id="GO:0042597">
    <property type="term" value="C:periplasmic space"/>
    <property type="evidence" value="ECO:0007669"/>
    <property type="project" value="UniProtKB-SubCell"/>
</dbReference>
<proteinExistence type="inferred from homology"/>
<dbReference type="SUPFAM" id="SSF53850">
    <property type="entry name" value="Periplasmic binding protein-like II"/>
    <property type="match status" value="1"/>
</dbReference>
<comment type="similarity">
    <text evidence="2">Belongs to the bacterial solute-binding protein SsuA/TauA family.</text>
</comment>
<name>A0A447IEP9_9HYPH</name>
<feature type="signal peptide" evidence="4">
    <location>
        <begin position="1"/>
        <end position="22"/>
    </location>
</feature>
<accession>A0A447IEP9</accession>
<dbReference type="Gene3D" id="3.40.190.10">
    <property type="entry name" value="Periplasmic binding protein-like II"/>
    <property type="match status" value="2"/>
</dbReference>
<evidence type="ECO:0000256" key="2">
    <source>
        <dbReference type="ARBA" id="ARBA00010742"/>
    </source>
</evidence>
<evidence type="ECO:0000259" key="5">
    <source>
        <dbReference type="Pfam" id="PF09084"/>
    </source>
</evidence>
<dbReference type="PANTHER" id="PTHR30024:SF47">
    <property type="entry name" value="TAURINE-BINDING PERIPLASMIC PROTEIN"/>
    <property type="match status" value="1"/>
</dbReference>
<dbReference type="AlphaFoldDB" id="A0A447IEP9"/>
<comment type="subcellular location">
    <subcellularLocation>
        <location evidence="1">Periplasm</location>
    </subcellularLocation>
</comment>
<evidence type="ECO:0000313" key="7">
    <source>
        <dbReference type="Proteomes" id="UP000268844"/>
    </source>
</evidence>
<gene>
    <name evidence="6" type="ORF">DEVEQU_03101</name>
</gene>
<evidence type="ECO:0000313" key="6">
    <source>
        <dbReference type="EMBL" id="VDS05954.1"/>
    </source>
</evidence>
<reference evidence="6 7" key="1">
    <citation type="submission" date="2018-12" db="EMBL/GenBank/DDBJ databases">
        <authorList>
            <person name="Criscuolo A."/>
        </authorList>
    </citation>
    <scope>NUCLEOTIDE SEQUENCE [LARGE SCALE GENOMIC DNA]</scope>
    <source>
        <strain evidence="6">ACIP1116281</strain>
    </source>
</reference>
<evidence type="ECO:0000256" key="4">
    <source>
        <dbReference type="SAM" id="SignalP"/>
    </source>
</evidence>
<sequence>MKAKLLTTLAAALLLTVLPAQADPFRLIVTDLETPLVPNSVMDLALQQGYFEREGVEVELVRVQQTPSALAALQAGEGEMANIGVDALLLLVAGGANDLRAVVSPNKSLPFLIASKDAIATPADLAGKSFGIGRPGSLDQSLSTRVMAANGVDTDAVEFVALGQPNVRAQALVAGQVDATTISIGVWSSIPDKTGLHVLIDQDAYYAAAPQVSKVNIVTQKVLDERRDDVKKVITALIKASRDYAADPAVWVAAMEQALPSADKATLEQLGQSFAKSWSVNGGLSKVDLDATVTALYTGEDFASARPVELSEWVDFSPVDEVLAELGTDDAMDPATR</sequence>
<dbReference type="RefSeq" id="WP_126151477.1">
    <property type="nucleotide sequence ID" value="NZ_JBHTMH010000001.1"/>
</dbReference>
<feature type="domain" description="SsuA/THI5-like" evidence="5">
    <location>
        <begin position="44"/>
        <end position="249"/>
    </location>
</feature>
<dbReference type="OrthoDB" id="9776669at2"/>
<dbReference type="PANTHER" id="PTHR30024">
    <property type="entry name" value="ALIPHATIC SULFONATES-BINDING PROTEIN-RELATED"/>
    <property type="match status" value="1"/>
</dbReference>
<evidence type="ECO:0000256" key="3">
    <source>
        <dbReference type="ARBA" id="ARBA00022729"/>
    </source>
</evidence>
<evidence type="ECO:0000256" key="1">
    <source>
        <dbReference type="ARBA" id="ARBA00004418"/>
    </source>
</evidence>
<keyword evidence="7" id="KW-1185">Reference proteome</keyword>
<dbReference type="EMBL" id="UZWD01000038">
    <property type="protein sequence ID" value="VDS05954.1"/>
    <property type="molecule type" value="Genomic_DNA"/>
</dbReference>
<dbReference type="Proteomes" id="UP000268844">
    <property type="component" value="Unassembled WGS sequence"/>
</dbReference>
<keyword evidence="3 4" id="KW-0732">Signal</keyword>
<dbReference type="InterPro" id="IPR015168">
    <property type="entry name" value="SsuA/THI5"/>
</dbReference>
<feature type="chain" id="PRO_5019562467" evidence="4">
    <location>
        <begin position="23"/>
        <end position="337"/>
    </location>
</feature>
<dbReference type="Pfam" id="PF09084">
    <property type="entry name" value="NMT1"/>
    <property type="match status" value="1"/>
</dbReference>
<organism evidence="6 7">
    <name type="scientific">Devosia equisanguinis</name>
    <dbReference type="NCBI Taxonomy" id="2490941"/>
    <lineage>
        <taxon>Bacteria</taxon>
        <taxon>Pseudomonadati</taxon>
        <taxon>Pseudomonadota</taxon>
        <taxon>Alphaproteobacteria</taxon>
        <taxon>Hyphomicrobiales</taxon>
        <taxon>Devosiaceae</taxon>
        <taxon>Devosia</taxon>
    </lineage>
</organism>